<dbReference type="PANTHER" id="PTHR30627">
    <property type="entry name" value="PEPTIDOGLYCAN D,D-TRANSPEPTIDASE"/>
    <property type="match status" value="1"/>
</dbReference>
<dbReference type="AlphaFoldDB" id="A0A1M5PAB7"/>
<keyword evidence="8 11" id="KW-1133">Transmembrane helix</keyword>
<keyword evidence="15" id="KW-1185">Reference proteome</keyword>
<dbReference type="GO" id="GO:0008360">
    <property type="term" value="P:regulation of cell shape"/>
    <property type="evidence" value="ECO:0007669"/>
    <property type="project" value="UniProtKB-KW"/>
</dbReference>
<accession>A0A1M5PAB7</accession>
<evidence type="ECO:0000256" key="6">
    <source>
        <dbReference type="ARBA" id="ARBA00022960"/>
    </source>
</evidence>
<keyword evidence="7" id="KW-0573">Peptidoglycan synthesis</keyword>
<protein>
    <submittedName>
        <fullName evidence="14">Penicillin-binding protein 2</fullName>
    </submittedName>
</protein>
<dbReference type="STRING" id="947013.SAMN04488109_2766"/>
<keyword evidence="6" id="KW-0133">Cell shape</keyword>
<sequence>MNEGRKEIIQIVFVLVAFVFLVKLFFIQVLDDRYAQLANSNAILRQIDYPVRGLIRDRHGKLIVYNTPEFDLQIIHREVKNLDTARFLDVFSLTRAELLQTFKELKQKKEYSPVKPTIFLTKLSARDFAKIEDNIDEFPGFYIQARTTRAYNAQAAANAIGYVSEISKTKLEKDKTGIYKQGDYIGQSGIEAFYEQYLRGTRGVRFKLRNVDGIEKGSFRDGEMDTLSTPGQDLTTTLDLDLQSYGEYLMKGKSGSIIAIEPSTGEILSMVSGPSYDPTLLTGKNYSSNFVLISNDTMKPLFNRPLMAQYRPGSIFKIAQAMVALQEGVITPETRIRCDRSIIDCHGPHTNEDLRGAITNSCNPYFRDVLRRMLNKGKSNNPFDDTRIGLTEWDKHISSFGFGKRLGIDLPNEKNGLVPSPAFYDRAYGGRPWKFSNIYSIAIGEGENLVVPLQMANFAATVANKGYYITPHLVKSIGNSGKPLPAYIEKHYTTIDSMYFRVAADAMQRVVEEGTGQYRAKLKDVIVCGKTGTVQNDPKPAHAVFIAFAPKVNPRIAVSVYVESAGQGGRSAASIASLMIEKYLYGATQRPQIEEYVLKGKFLN</sequence>
<dbReference type="GO" id="GO:0008658">
    <property type="term" value="F:penicillin binding"/>
    <property type="evidence" value="ECO:0007669"/>
    <property type="project" value="InterPro"/>
</dbReference>
<dbReference type="EMBL" id="FQWQ01000001">
    <property type="protein sequence ID" value="SHG98718.1"/>
    <property type="molecule type" value="Genomic_DNA"/>
</dbReference>
<proteinExistence type="predicted"/>
<dbReference type="InterPro" id="IPR050515">
    <property type="entry name" value="Beta-lactam/transpept"/>
</dbReference>
<evidence type="ECO:0000259" key="13">
    <source>
        <dbReference type="Pfam" id="PF03717"/>
    </source>
</evidence>
<keyword evidence="3" id="KW-1003">Cell membrane</keyword>
<feature type="domain" description="Penicillin-binding protein transpeptidase" evidence="12">
    <location>
        <begin position="255"/>
        <end position="577"/>
    </location>
</feature>
<evidence type="ECO:0000313" key="14">
    <source>
        <dbReference type="EMBL" id="SHG98718.1"/>
    </source>
</evidence>
<dbReference type="InterPro" id="IPR036138">
    <property type="entry name" value="PBP_dimer_sf"/>
</dbReference>
<evidence type="ECO:0000259" key="12">
    <source>
        <dbReference type="Pfam" id="PF00905"/>
    </source>
</evidence>
<dbReference type="Pfam" id="PF00905">
    <property type="entry name" value="Transpeptidase"/>
    <property type="match status" value="1"/>
</dbReference>
<dbReference type="OrthoDB" id="9766847at2"/>
<dbReference type="InterPro" id="IPR005311">
    <property type="entry name" value="PBP_dimer"/>
</dbReference>
<reference evidence="14 15" key="1">
    <citation type="submission" date="2016-11" db="EMBL/GenBank/DDBJ databases">
        <authorList>
            <person name="Jaros S."/>
            <person name="Januszkiewicz K."/>
            <person name="Wedrychowicz H."/>
        </authorList>
    </citation>
    <scope>NUCLEOTIDE SEQUENCE [LARGE SCALE GENOMIC DNA]</scope>
    <source>
        <strain evidence="14 15">DSM 24574</strain>
    </source>
</reference>
<dbReference type="InterPro" id="IPR012338">
    <property type="entry name" value="Beta-lactam/transpept-like"/>
</dbReference>
<evidence type="ECO:0000256" key="4">
    <source>
        <dbReference type="ARBA" id="ARBA00022645"/>
    </source>
</evidence>
<dbReference type="GO" id="GO:0071555">
    <property type="term" value="P:cell wall organization"/>
    <property type="evidence" value="ECO:0007669"/>
    <property type="project" value="UniProtKB-KW"/>
</dbReference>
<evidence type="ECO:0000256" key="1">
    <source>
        <dbReference type="ARBA" id="ARBA00004167"/>
    </source>
</evidence>
<evidence type="ECO:0000256" key="8">
    <source>
        <dbReference type="ARBA" id="ARBA00022989"/>
    </source>
</evidence>
<dbReference type="RefSeq" id="WP_073134513.1">
    <property type="nucleotide sequence ID" value="NZ_FQWQ01000001.1"/>
</dbReference>
<evidence type="ECO:0000256" key="2">
    <source>
        <dbReference type="ARBA" id="ARBA00004236"/>
    </source>
</evidence>
<feature type="transmembrane region" description="Helical" evidence="11">
    <location>
        <begin position="12"/>
        <end position="30"/>
    </location>
</feature>
<keyword evidence="4" id="KW-0378">Hydrolase</keyword>
<dbReference type="Proteomes" id="UP000184212">
    <property type="component" value="Unassembled WGS sequence"/>
</dbReference>
<dbReference type="PANTHER" id="PTHR30627:SF2">
    <property type="entry name" value="PEPTIDOGLYCAN D,D-TRANSPEPTIDASE MRDA"/>
    <property type="match status" value="1"/>
</dbReference>
<evidence type="ECO:0000256" key="3">
    <source>
        <dbReference type="ARBA" id="ARBA00022475"/>
    </source>
</evidence>
<dbReference type="SUPFAM" id="SSF56601">
    <property type="entry name" value="beta-lactamase/transpeptidase-like"/>
    <property type="match status" value="1"/>
</dbReference>
<gene>
    <name evidence="14" type="ORF">SAMN04488109_2766</name>
</gene>
<keyword evidence="4" id="KW-0645">Protease</keyword>
<keyword evidence="9 11" id="KW-0472">Membrane</keyword>
<dbReference type="GO" id="GO:0009252">
    <property type="term" value="P:peptidoglycan biosynthetic process"/>
    <property type="evidence" value="ECO:0007669"/>
    <property type="project" value="UniProtKB-KW"/>
</dbReference>
<dbReference type="Gene3D" id="3.40.710.10">
    <property type="entry name" value="DD-peptidase/beta-lactamase superfamily"/>
    <property type="match status" value="1"/>
</dbReference>
<dbReference type="Gene3D" id="3.30.1390.30">
    <property type="entry name" value="Penicillin-binding protein 2a, domain 3"/>
    <property type="match status" value="1"/>
</dbReference>
<evidence type="ECO:0000256" key="7">
    <source>
        <dbReference type="ARBA" id="ARBA00022984"/>
    </source>
</evidence>
<evidence type="ECO:0000256" key="11">
    <source>
        <dbReference type="SAM" id="Phobius"/>
    </source>
</evidence>
<dbReference type="InterPro" id="IPR001460">
    <property type="entry name" value="PCN-bd_Tpept"/>
</dbReference>
<keyword evidence="5 11" id="KW-0812">Transmembrane</keyword>
<keyword evidence="4" id="KW-0121">Carboxypeptidase</keyword>
<dbReference type="GO" id="GO:0005886">
    <property type="term" value="C:plasma membrane"/>
    <property type="evidence" value="ECO:0007669"/>
    <property type="project" value="UniProtKB-SubCell"/>
</dbReference>
<feature type="domain" description="Penicillin-binding protein dimerisation" evidence="13">
    <location>
        <begin position="49"/>
        <end position="213"/>
    </location>
</feature>
<comment type="subcellular location">
    <subcellularLocation>
        <location evidence="2">Cell membrane</location>
    </subcellularLocation>
    <subcellularLocation>
        <location evidence="1">Membrane</location>
        <topology evidence="1">Single-pass membrane protein</topology>
    </subcellularLocation>
</comment>
<dbReference type="Pfam" id="PF03717">
    <property type="entry name" value="PBP_dimer"/>
    <property type="match status" value="1"/>
</dbReference>
<keyword evidence="10" id="KW-0961">Cell wall biogenesis/degradation</keyword>
<evidence type="ECO:0000256" key="5">
    <source>
        <dbReference type="ARBA" id="ARBA00022692"/>
    </source>
</evidence>
<evidence type="ECO:0000256" key="10">
    <source>
        <dbReference type="ARBA" id="ARBA00023316"/>
    </source>
</evidence>
<evidence type="ECO:0000313" key="15">
    <source>
        <dbReference type="Proteomes" id="UP000184212"/>
    </source>
</evidence>
<dbReference type="GO" id="GO:0071972">
    <property type="term" value="F:peptidoglycan L,D-transpeptidase activity"/>
    <property type="evidence" value="ECO:0007669"/>
    <property type="project" value="TreeGrafter"/>
</dbReference>
<dbReference type="Gene3D" id="3.90.1310.10">
    <property type="entry name" value="Penicillin-binding protein 2a (Domain 2)"/>
    <property type="match status" value="1"/>
</dbReference>
<evidence type="ECO:0000256" key="9">
    <source>
        <dbReference type="ARBA" id="ARBA00023136"/>
    </source>
</evidence>
<name>A0A1M5PAB7_9BACT</name>
<dbReference type="SUPFAM" id="SSF56519">
    <property type="entry name" value="Penicillin binding protein dimerisation domain"/>
    <property type="match status" value="1"/>
</dbReference>
<organism evidence="14 15">
    <name type="scientific">Chryseolinea serpens</name>
    <dbReference type="NCBI Taxonomy" id="947013"/>
    <lineage>
        <taxon>Bacteria</taxon>
        <taxon>Pseudomonadati</taxon>
        <taxon>Bacteroidota</taxon>
        <taxon>Cytophagia</taxon>
        <taxon>Cytophagales</taxon>
        <taxon>Fulvivirgaceae</taxon>
        <taxon>Chryseolinea</taxon>
    </lineage>
</organism>